<evidence type="ECO:0008006" key="3">
    <source>
        <dbReference type="Google" id="ProtNLM"/>
    </source>
</evidence>
<dbReference type="RefSeq" id="WP_142456297.1">
    <property type="nucleotide sequence ID" value="NZ_FXTP01000022.1"/>
</dbReference>
<dbReference type="PROSITE" id="PS51257">
    <property type="entry name" value="PROKAR_LIPOPROTEIN"/>
    <property type="match status" value="1"/>
</dbReference>
<protein>
    <recommendedName>
        <fullName evidence="3">Lipoprotein</fullName>
    </recommendedName>
</protein>
<dbReference type="Proteomes" id="UP000317557">
    <property type="component" value="Unassembled WGS sequence"/>
</dbReference>
<dbReference type="EMBL" id="FXTP01000022">
    <property type="protein sequence ID" value="SMO97108.1"/>
    <property type="molecule type" value="Genomic_DNA"/>
</dbReference>
<gene>
    <name evidence="1" type="ORF">SAMN06265219_12246</name>
</gene>
<organism evidence="1 2">
    <name type="scientific">Gracilimonas mengyeensis</name>
    <dbReference type="NCBI Taxonomy" id="1302730"/>
    <lineage>
        <taxon>Bacteria</taxon>
        <taxon>Pseudomonadati</taxon>
        <taxon>Balneolota</taxon>
        <taxon>Balneolia</taxon>
        <taxon>Balneolales</taxon>
        <taxon>Balneolaceae</taxon>
        <taxon>Gracilimonas</taxon>
    </lineage>
</organism>
<evidence type="ECO:0000313" key="2">
    <source>
        <dbReference type="Proteomes" id="UP000317557"/>
    </source>
</evidence>
<keyword evidence="2" id="KW-1185">Reference proteome</keyword>
<reference evidence="1 2" key="1">
    <citation type="submission" date="2017-05" db="EMBL/GenBank/DDBJ databases">
        <authorList>
            <person name="Varghese N."/>
            <person name="Submissions S."/>
        </authorList>
    </citation>
    <scope>NUCLEOTIDE SEQUENCE [LARGE SCALE GENOMIC DNA]</scope>
    <source>
        <strain evidence="1 2">DSM 21985</strain>
    </source>
</reference>
<proteinExistence type="predicted"/>
<accession>A0A521FLM1</accession>
<evidence type="ECO:0000313" key="1">
    <source>
        <dbReference type="EMBL" id="SMO97108.1"/>
    </source>
</evidence>
<name>A0A521FLM1_9BACT</name>
<sequence length="244" mass="27570">MISVYKNISSKFIITLALIVSILLGCGISNSDDTAKMIFEYDFRQQPAEWEAFFTNYNVGWEEKMELSSEYRNLPEPLDSQDSGHYISAVNNSDDVKMLFRKQVDGLEANTTYKVAFEVSFATSAPSGCVGIGGAPGEAVKIIADASTTQPQPILNEEKDYYLLNIEQQNDPQQWYQNVIMGHIANSRECEEGEQYEIKTLQSDQHTTVTSDENGRAWLLFGSRSGFEGETELYYTYFKATFNK</sequence>
<dbReference type="AlphaFoldDB" id="A0A521FLM1"/>
<dbReference type="OrthoDB" id="2781053at2"/>